<evidence type="ECO:0000313" key="3">
    <source>
        <dbReference type="Proteomes" id="UP000015559"/>
    </source>
</evidence>
<name>S6ABZ1_SULDS</name>
<reference evidence="2 3" key="1">
    <citation type="journal article" date="2012" name="Appl. Environ. Microbiol.">
        <title>Draft genome sequence of a psychrotolerant sulfur-oxidizing bacterium, Sulfuricella denitrificans skB26, and proteomic insights into cold adaptation.</title>
        <authorList>
            <person name="Watanabe T."/>
            <person name="Kojima H."/>
            <person name="Fukui M."/>
        </authorList>
    </citation>
    <scope>NUCLEOTIDE SEQUENCE [LARGE SCALE GENOMIC DNA]</scope>
    <source>
        <strain evidence="3">skB26</strain>
    </source>
</reference>
<sequence>MNTKRYTISLSMVLALGVSTGAQADKSEWFDVISYGNTTIAQDSPEDFGPWKMMVQPAAGPAPLALATMDFPVPIPPTPTPIPVTPYITFEVLTATNVVAPPSPPPLVIAPLPPPPLTGLAR</sequence>
<dbReference type="RefSeq" id="WP_009205918.1">
    <property type="nucleotide sequence ID" value="NC_022357.1"/>
</dbReference>
<organism evidence="2 3">
    <name type="scientific">Sulfuricella denitrificans (strain DSM 22764 / NBRC 105220 / skB26)</name>
    <dbReference type="NCBI Taxonomy" id="1163617"/>
    <lineage>
        <taxon>Bacteria</taxon>
        <taxon>Pseudomonadati</taxon>
        <taxon>Pseudomonadota</taxon>
        <taxon>Betaproteobacteria</taxon>
        <taxon>Nitrosomonadales</taxon>
        <taxon>Sulfuricellaceae</taxon>
        <taxon>Sulfuricella</taxon>
    </lineage>
</organism>
<gene>
    <name evidence="2" type="ORF">SCD_n01301</name>
</gene>
<dbReference type="EMBL" id="AP013066">
    <property type="protein sequence ID" value="BAN35128.1"/>
    <property type="molecule type" value="Genomic_DNA"/>
</dbReference>
<evidence type="ECO:0000313" key="2">
    <source>
        <dbReference type="EMBL" id="BAN35128.1"/>
    </source>
</evidence>
<dbReference type="AlphaFoldDB" id="S6ABZ1"/>
<keyword evidence="3" id="KW-1185">Reference proteome</keyword>
<dbReference type="STRING" id="1163617.SCD_n01301"/>
<dbReference type="KEGG" id="sdr:SCD_n01301"/>
<accession>S6ABZ1</accession>
<protein>
    <recommendedName>
        <fullName evidence="4">Secreted protein</fullName>
    </recommendedName>
</protein>
<evidence type="ECO:0008006" key="4">
    <source>
        <dbReference type="Google" id="ProtNLM"/>
    </source>
</evidence>
<dbReference type="HOGENOM" id="CLU_2025554_0_0_4"/>
<proteinExistence type="predicted"/>
<keyword evidence="1" id="KW-0732">Signal</keyword>
<feature type="chain" id="PRO_5004535969" description="Secreted protein" evidence="1">
    <location>
        <begin position="25"/>
        <end position="122"/>
    </location>
</feature>
<dbReference type="Proteomes" id="UP000015559">
    <property type="component" value="Chromosome"/>
</dbReference>
<feature type="signal peptide" evidence="1">
    <location>
        <begin position="1"/>
        <end position="24"/>
    </location>
</feature>
<evidence type="ECO:0000256" key="1">
    <source>
        <dbReference type="SAM" id="SignalP"/>
    </source>
</evidence>